<evidence type="ECO:0000313" key="1">
    <source>
        <dbReference type="EMBL" id="MBA0580605.1"/>
    </source>
</evidence>
<reference evidence="1 2" key="1">
    <citation type="journal article" date="2019" name="Genome Biol. Evol.">
        <title>Insights into the evolution of the New World diploid cottons (Gossypium, subgenus Houzingenia) based on genome sequencing.</title>
        <authorList>
            <person name="Grover C.E."/>
            <person name="Arick M.A. 2nd"/>
            <person name="Thrash A."/>
            <person name="Conover J.L."/>
            <person name="Sanders W.S."/>
            <person name="Peterson D.G."/>
            <person name="Frelichowski J.E."/>
            <person name="Scheffler J.A."/>
            <person name="Scheffler B.E."/>
            <person name="Wendel J.F."/>
        </authorList>
    </citation>
    <scope>NUCLEOTIDE SEQUENCE [LARGE SCALE GENOMIC DNA]</scope>
    <source>
        <strain evidence="1">8</strain>
        <tissue evidence="1">Leaf</tissue>
    </source>
</reference>
<sequence>QISENLFTLDPFIGTVNGSCTGE</sequence>
<feature type="non-terminal residue" evidence="1">
    <location>
        <position position="1"/>
    </location>
</feature>
<dbReference type="EMBL" id="JABEZZ010000002">
    <property type="protein sequence ID" value="MBA0580605.1"/>
    <property type="molecule type" value="Genomic_DNA"/>
</dbReference>
<gene>
    <name evidence="1" type="ORF">Gorai_022814</name>
</gene>
<dbReference type="AlphaFoldDB" id="A0A7J8NUB1"/>
<protein>
    <submittedName>
        <fullName evidence="1">Uncharacterized protein</fullName>
    </submittedName>
</protein>
<name>A0A7J8NUB1_GOSRA</name>
<feature type="non-terminal residue" evidence="1">
    <location>
        <position position="23"/>
    </location>
</feature>
<proteinExistence type="predicted"/>
<dbReference type="Proteomes" id="UP000593578">
    <property type="component" value="Unassembled WGS sequence"/>
</dbReference>
<comment type="caution">
    <text evidence="1">The sequence shown here is derived from an EMBL/GenBank/DDBJ whole genome shotgun (WGS) entry which is preliminary data.</text>
</comment>
<accession>A0A7J8NUB1</accession>
<evidence type="ECO:0000313" key="2">
    <source>
        <dbReference type="Proteomes" id="UP000593578"/>
    </source>
</evidence>
<organism evidence="1 2">
    <name type="scientific">Gossypium raimondii</name>
    <name type="common">Peruvian cotton</name>
    <name type="synonym">Gossypium klotzschianum subsp. raimondii</name>
    <dbReference type="NCBI Taxonomy" id="29730"/>
    <lineage>
        <taxon>Eukaryota</taxon>
        <taxon>Viridiplantae</taxon>
        <taxon>Streptophyta</taxon>
        <taxon>Embryophyta</taxon>
        <taxon>Tracheophyta</taxon>
        <taxon>Spermatophyta</taxon>
        <taxon>Magnoliopsida</taxon>
        <taxon>eudicotyledons</taxon>
        <taxon>Gunneridae</taxon>
        <taxon>Pentapetalae</taxon>
        <taxon>rosids</taxon>
        <taxon>malvids</taxon>
        <taxon>Malvales</taxon>
        <taxon>Malvaceae</taxon>
        <taxon>Malvoideae</taxon>
        <taxon>Gossypium</taxon>
    </lineage>
</organism>